<dbReference type="InterPro" id="IPR058852">
    <property type="entry name" value="HTH_77"/>
</dbReference>
<dbReference type="InterPro" id="IPR011990">
    <property type="entry name" value="TPR-like_helical_dom_sf"/>
</dbReference>
<dbReference type="PANTHER" id="PTHR47691:SF3">
    <property type="entry name" value="HTH-TYPE TRANSCRIPTIONAL REGULATOR RV0890C-RELATED"/>
    <property type="match status" value="1"/>
</dbReference>
<protein>
    <submittedName>
        <fullName evidence="2">LuxR family transcriptional regulator</fullName>
    </submittedName>
</protein>
<dbReference type="GO" id="GO:0006355">
    <property type="term" value="P:regulation of DNA-templated transcription"/>
    <property type="evidence" value="ECO:0007669"/>
    <property type="project" value="InterPro"/>
</dbReference>
<dbReference type="Pfam" id="PF13401">
    <property type="entry name" value="AAA_22"/>
    <property type="match status" value="1"/>
</dbReference>
<evidence type="ECO:0000313" key="2">
    <source>
        <dbReference type="EMBL" id="MUN39605.1"/>
    </source>
</evidence>
<dbReference type="Gene3D" id="1.10.10.10">
    <property type="entry name" value="Winged helix-like DNA-binding domain superfamily/Winged helix DNA-binding domain"/>
    <property type="match status" value="1"/>
</dbReference>
<dbReference type="PROSITE" id="PS00622">
    <property type="entry name" value="HTH_LUXR_1"/>
    <property type="match status" value="1"/>
</dbReference>
<dbReference type="InterPro" id="IPR049945">
    <property type="entry name" value="AAA_22"/>
</dbReference>
<dbReference type="SMART" id="SM00421">
    <property type="entry name" value="HTH_LUXR"/>
    <property type="match status" value="1"/>
</dbReference>
<dbReference type="PRINTS" id="PR00038">
    <property type="entry name" value="HTHLUXR"/>
</dbReference>
<dbReference type="AlphaFoldDB" id="A0A7K1L5S1"/>
<dbReference type="InterPro" id="IPR027417">
    <property type="entry name" value="P-loop_NTPase"/>
</dbReference>
<sequence>MLPIKRLELRSGRPPAELTSFVGRREELSEIARLLDRCRLVTLMGPGGVGKTRLSLRAAASLAGSFRDGVAFVDLSALHEPGLLTQTVGETLGLPDHSPAAALDALVHHLEDRELLLVLDTCEHLVNACAMLSEVLLQNAAGLRIIATSRQPLDIPGEHTLVVAPLARPEPGRYDPDLPGDAVTLFAERAAAVVPGWTLTPGNRSAVALLCHRLDGIPLAIELAAVQLRALSVEQIVDRLDRRLLQVRGRRSGLPRHQTLRAAIDWSHELCSADERLLWARLSVFAADVDLDTAEQVCADEALPADRVFEVVAGLVDKSVVLRVDRDGAVRYRMLDIMREYGAHRLEEAGDAEAMRARAFDRFAGAIREAAGGLGGAAQAGWLAWFRREQANVRDMIDYGLRRAPGDVLCGVTLGLGRLFALQGMTGEARHWSLRVIESREQVPGPEWTEVLALGGVLAALQADLPPARDLLRRAEARALAGDDPRGLGYVRLAEGVAALCGGELEEATARLEEARDLHRRVGNTDVLVPITGVFLAVTRTMAGDGAAGVAHADEVVRAMEAAGEQWCRSYGLCVRGLAALVGGDAGAALPDLRAGLRMKRDMDDRLGVALALDMVGGCLVSLGDAVAGVRLLAAADWARDYTGTSMFGPQHAVLRELYQRQAREALGDAAFEAARRDGAGLAMPAAMAEALGELPPAPDAASATAAALTRREREIAALVAEGLTNRQIAERLVIAKRTVDSHLEHILSKLGFASRAQISTWFVQEPT</sequence>
<dbReference type="Gene3D" id="1.25.40.10">
    <property type="entry name" value="Tetratricopeptide repeat domain"/>
    <property type="match status" value="1"/>
</dbReference>
<dbReference type="GO" id="GO:0003677">
    <property type="term" value="F:DNA binding"/>
    <property type="evidence" value="ECO:0007669"/>
    <property type="project" value="InterPro"/>
</dbReference>
<keyword evidence="3" id="KW-1185">Reference proteome</keyword>
<dbReference type="PROSITE" id="PS50043">
    <property type="entry name" value="HTH_LUXR_2"/>
    <property type="match status" value="1"/>
</dbReference>
<feature type="domain" description="HTH luxR-type" evidence="1">
    <location>
        <begin position="702"/>
        <end position="767"/>
    </location>
</feature>
<name>A0A7K1L5S1_9ACTN</name>
<dbReference type="SUPFAM" id="SSF48452">
    <property type="entry name" value="TPR-like"/>
    <property type="match status" value="1"/>
</dbReference>
<dbReference type="SUPFAM" id="SSF46894">
    <property type="entry name" value="C-terminal effector domain of the bipartite response regulators"/>
    <property type="match status" value="1"/>
</dbReference>
<dbReference type="InterPro" id="IPR000792">
    <property type="entry name" value="Tscrpt_reg_LuxR_C"/>
</dbReference>
<dbReference type="Pfam" id="PF25872">
    <property type="entry name" value="HTH_77"/>
    <property type="match status" value="1"/>
</dbReference>
<reference evidence="2 3" key="1">
    <citation type="submission" date="2019-11" db="EMBL/GenBank/DDBJ databases">
        <authorList>
            <person name="Cao P."/>
        </authorList>
    </citation>
    <scope>NUCLEOTIDE SEQUENCE [LARGE SCALE GENOMIC DNA]</scope>
    <source>
        <strain evidence="2 3">NEAU-AAG5</strain>
    </source>
</reference>
<comment type="caution">
    <text evidence="2">The sequence shown here is derived from an EMBL/GenBank/DDBJ whole genome shotgun (WGS) entry which is preliminary data.</text>
</comment>
<accession>A0A7K1L5S1</accession>
<dbReference type="Proteomes" id="UP000432015">
    <property type="component" value="Unassembled WGS sequence"/>
</dbReference>
<dbReference type="GO" id="GO:0016887">
    <property type="term" value="F:ATP hydrolysis activity"/>
    <property type="evidence" value="ECO:0007669"/>
    <property type="project" value="InterPro"/>
</dbReference>
<dbReference type="Pfam" id="PF00196">
    <property type="entry name" value="GerE"/>
    <property type="match status" value="1"/>
</dbReference>
<dbReference type="SUPFAM" id="SSF52540">
    <property type="entry name" value="P-loop containing nucleoside triphosphate hydrolases"/>
    <property type="match status" value="1"/>
</dbReference>
<dbReference type="InterPro" id="IPR036388">
    <property type="entry name" value="WH-like_DNA-bd_sf"/>
</dbReference>
<proteinExistence type="predicted"/>
<gene>
    <name evidence="2" type="ORF">GNZ18_23835</name>
</gene>
<dbReference type="InterPro" id="IPR016032">
    <property type="entry name" value="Sig_transdc_resp-reg_C-effctor"/>
</dbReference>
<dbReference type="PRINTS" id="PR00364">
    <property type="entry name" value="DISEASERSIST"/>
</dbReference>
<organism evidence="2 3">
    <name type="scientific">Actinomadura litoris</name>
    <dbReference type="NCBI Taxonomy" id="2678616"/>
    <lineage>
        <taxon>Bacteria</taxon>
        <taxon>Bacillati</taxon>
        <taxon>Actinomycetota</taxon>
        <taxon>Actinomycetes</taxon>
        <taxon>Streptosporangiales</taxon>
        <taxon>Thermomonosporaceae</taxon>
        <taxon>Actinomadura</taxon>
    </lineage>
</organism>
<dbReference type="PANTHER" id="PTHR47691">
    <property type="entry name" value="REGULATOR-RELATED"/>
    <property type="match status" value="1"/>
</dbReference>
<dbReference type="EMBL" id="WOFH01000008">
    <property type="protein sequence ID" value="MUN39605.1"/>
    <property type="molecule type" value="Genomic_DNA"/>
</dbReference>
<dbReference type="CDD" id="cd06170">
    <property type="entry name" value="LuxR_C_like"/>
    <property type="match status" value="1"/>
</dbReference>
<dbReference type="Gene3D" id="3.40.50.300">
    <property type="entry name" value="P-loop containing nucleotide triphosphate hydrolases"/>
    <property type="match status" value="1"/>
</dbReference>
<evidence type="ECO:0000313" key="3">
    <source>
        <dbReference type="Proteomes" id="UP000432015"/>
    </source>
</evidence>
<evidence type="ECO:0000259" key="1">
    <source>
        <dbReference type="PROSITE" id="PS50043"/>
    </source>
</evidence>